<dbReference type="Proteomes" id="UP000031670">
    <property type="component" value="Unassembled WGS sequence"/>
</dbReference>
<gene>
    <name evidence="1" type="ORF">JCM19232_1541</name>
</gene>
<evidence type="ECO:0000313" key="2">
    <source>
        <dbReference type="Proteomes" id="UP000031670"/>
    </source>
</evidence>
<proteinExistence type="predicted"/>
<protein>
    <submittedName>
        <fullName evidence="1">Uncharacterized protein</fullName>
    </submittedName>
</protein>
<comment type="caution">
    <text evidence="1">The sequence shown here is derived from an EMBL/GenBank/DDBJ whole genome shotgun (WGS) entry which is preliminary data.</text>
</comment>
<name>A0A0B8PL21_9VIBR</name>
<accession>A0A0B8PL21</accession>
<organism evidence="1 2">
    <name type="scientific">Vibrio ishigakensis</name>
    <dbReference type="NCBI Taxonomy" id="1481914"/>
    <lineage>
        <taxon>Bacteria</taxon>
        <taxon>Pseudomonadati</taxon>
        <taxon>Pseudomonadota</taxon>
        <taxon>Gammaproteobacteria</taxon>
        <taxon>Vibrionales</taxon>
        <taxon>Vibrionaceae</taxon>
        <taxon>Vibrio</taxon>
    </lineage>
</organism>
<reference evidence="1 2" key="2">
    <citation type="submission" date="2015-01" db="EMBL/GenBank/DDBJ databases">
        <authorList>
            <consortium name="NBRP consortium"/>
            <person name="Sawabe T."/>
            <person name="Meirelles P."/>
            <person name="Feng G."/>
            <person name="Sayaka M."/>
            <person name="Hattori M."/>
            <person name="Ohkuma M."/>
        </authorList>
    </citation>
    <scope>NUCLEOTIDE SEQUENCE [LARGE SCALE GENOMIC DNA]</scope>
    <source>
        <strain evidence="1 2">JCM19232</strain>
    </source>
</reference>
<dbReference type="AlphaFoldDB" id="A0A0B8PL21"/>
<evidence type="ECO:0000313" key="1">
    <source>
        <dbReference type="EMBL" id="GAM63394.1"/>
    </source>
</evidence>
<dbReference type="EMBL" id="BBSA01000008">
    <property type="protein sequence ID" value="GAM63394.1"/>
    <property type="molecule type" value="Genomic_DNA"/>
</dbReference>
<sequence>MEVRYQVYNFVYQGTPVDDSSYSPLALTVSYQSPTMGKRTNRTYLPDYLYAKDGVISHAEVKDLSSVDYEVAFDIERDKPIHSGKTQVRFVNRKVSPLIFLVGDTTRIDAENSFNFFAVAKPDTTVVEGMNRFYFINTTEGNVGLEVAYSEVVQGNLTQSGVKPESLSKVLEVDRSQSEVEIRVKDSAGDTHTCNVGGIKDPSKSVWLLALVQKLESLQTVTRCQGYPL</sequence>
<reference evidence="1 2" key="1">
    <citation type="submission" date="2015-01" db="EMBL/GenBank/DDBJ databases">
        <title>Vibrio sp. C5 JCM 19232 whole genome shotgun sequence.</title>
        <authorList>
            <person name="Sawabe T."/>
            <person name="Meirelles P."/>
            <person name="Feng G."/>
            <person name="Sayaka M."/>
            <person name="Hattori M."/>
            <person name="Ohkuma M."/>
        </authorList>
    </citation>
    <scope>NUCLEOTIDE SEQUENCE [LARGE SCALE GENOMIC DNA]</scope>
    <source>
        <strain evidence="1 2">JCM19232</strain>
    </source>
</reference>